<sequence length="252" mass="29882">MSTLDQYFDNDYNEYIIYTENRTSISSSGFKKEIKELYELLYIFSSVIFLYKDLDINSKIWNFISETKNDLIICFDLLNMNYHTASKKILRSSIESFLRFSLCVARYYEYKDNKANNIFRATDSLKQLKAMVDTHKVGKMTFFTQNYFSNTGISKNYLSLINKYRDLSGNVHVNSNEIFTPHRFLSSYSTVDIDEVTSNINEQKEVLINILLCLYYFDLMLKKESFSKYFLLKLEHIGGETVKERFDDFRKI</sequence>
<protein>
    <submittedName>
        <fullName evidence="1">PE PGRS family protein</fullName>
    </submittedName>
</protein>
<reference evidence="1 2" key="1">
    <citation type="journal article" date="2014" name="Int. J. Syst. Evol. Microbiol.">
        <title>Listeria floridensis sp. nov., Listeria aquatica sp. nov., Listeria cornellensis sp. nov., Listeria riparia sp. nov. and Listeria grandensis sp. nov., from agricultural and natural environments.</title>
        <authorList>
            <person name="den Bakker H.C."/>
            <person name="Warchocki S."/>
            <person name="Wright E.M."/>
            <person name="Allred A.F."/>
            <person name="Ahlstrom C."/>
            <person name="Manuel C.S."/>
            <person name="Stasiewicz M.J."/>
            <person name="Burrell A."/>
            <person name="Roof S."/>
            <person name="Strawn L."/>
            <person name="Fortes E.D."/>
            <person name="Nightingale K.K."/>
            <person name="Kephart D."/>
            <person name="Wiedmann M."/>
        </authorList>
    </citation>
    <scope>NUCLEOTIDE SEQUENCE [LARGE SCALE GENOMIC DNA]</scope>
    <source>
        <strain evidence="1 2">FSL S10-1187</strain>
    </source>
</reference>
<organism evidence="1 2">
    <name type="scientific">Listeria floridensis FSL S10-1187</name>
    <dbReference type="NCBI Taxonomy" id="1265817"/>
    <lineage>
        <taxon>Bacteria</taxon>
        <taxon>Bacillati</taxon>
        <taxon>Bacillota</taxon>
        <taxon>Bacilli</taxon>
        <taxon>Bacillales</taxon>
        <taxon>Listeriaceae</taxon>
        <taxon>Listeria</taxon>
    </lineage>
</organism>
<dbReference type="RefSeq" id="WP_051993645.1">
    <property type="nucleotide sequence ID" value="NZ_AODF01000034.1"/>
</dbReference>
<evidence type="ECO:0000313" key="2">
    <source>
        <dbReference type="Proteomes" id="UP000019249"/>
    </source>
</evidence>
<dbReference type="EMBL" id="AODF01000034">
    <property type="protein sequence ID" value="EUJ26925.1"/>
    <property type="molecule type" value="Genomic_DNA"/>
</dbReference>
<comment type="caution">
    <text evidence="1">The sequence shown here is derived from an EMBL/GenBank/DDBJ whole genome shotgun (WGS) entry which is preliminary data.</text>
</comment>
<gene>
    <name evidence="1" type="ORF">MFLO_13675</name>
</gene>
<name>A0ABP3AUT7_9LIST</name>
<proteinExistence type="predicted"/>
<evidence type="ECO:0000313" key="1">
    <source>
        <dbReference type="EMBL" id="EUJ26925.1"/>
    </source>
</evidence>
<dbReference type="Proteomes" id="UP000019249">
    <property type="component" value="Unassembled WGS sequence"/>
</dbReference>
<accession>A0ABP3AUT7</accession>
<keyword evidence="2" id="KW-1185">Reference proteome</keyword>